<comment type="caution">
    <text evidence="3">The sequence shown here is derived from an EMBL/GenBank/DDBJ whole genome shotgun (WGS) entry which is preliminary data.</text>
</comment>
<evidence type="ECO:0000259" key="2">
    <source>
        <dbReference type="Pfam" id="PF20434"/>
    </source>
</evidence>
<name>A0ABP9H5Y1_9FLAO</name>
<keyword evidence="4" id="KW-1185">Reference proteome</keyword>
<keyword evidence="1" id="KW-0378">Hydrolase</keyword>
<protein>
    <recommendedName>
        <fullName evidence="2">BD-FAE-like domain-containing protein</fullName>
    </recommendedName>
</protein>
<dbReference type="Pfam" id="PF20434">
    <property type="entry name" value="BD-FAE"/>
    <property type="match status" value="1"/>
</dbReference>
<sequence length="234" mass="26142">MFCPGGGYSKVTIGKNNGENKAKHFLKMGFNVVVVLKYRLPDNRIVNSQEKVPLCDAQKALSIVHQKALSWSVNNNKIAVIGSSAGGHLAASLANFKDDIVAPNVKPEELEHAISILMYPVVSFNLPYRHRGSFKRLLGNKHQDQILLDYYSMENQVSETTPPTFIVHAEDDAGVVYQNSLMYCESLKKHGVKYKYVQLEKGGHGFGLNFEKTGVDWTEALGEWLHSETNLFSK</sequence>
<organism evidence="3 4">
    <name type="scientific">Algibacter aquimarinus</name>
    <dbReference type="NCBI Taxonomy" id="1136748"/>
    <lineage>
        <taxon>Bacteria</taxon>
        <taxon>Pseudomonadati</taxon>
        <taxon>Bacteroidota</taxon>
        <taxon>Flavobacteriia</taxon>
        <taxon>Flavobacteriales</taxon>
        <taxon>Flavobacteriaceae</taxon>
        <taxon>Algibacter</taxon>
    </lineage>
</organism>
<dbReference type="EMBL" id="BAABJK010000002">
    <property type="protein sequence ID" value="GAA4957985.1"/>
    <property type="molecule type" value="Genomic_DNA"/>
</dbReference>
<dbReference type="PANTHER" id="PTHR48081">
    <property type="entry name" value="AB HYDROLASE SUPERFAMILY PROTEIN C4A8.06C"/>
    <property type="match status" value="1"/>
</dbReference>
<evidence type="ECO:0000256" key="1">
    <source>
        <dbReference type="ARBA" id="ARBA00022801"/>
    </source>
</evidence>
<evidence type="ECO:0000313" key="4">
    <source>
        <dbReference type="Proteomes" id="UP001501692"/>
    </source>
</evidence>
<dbReference type="RefSeq" id="WP_345163372.1">
    <property type="nucleotide sequence ID" value="NZ_BAABJK010000002.1"/>
</dbReference>
<dbReference type="SUPFAM" id="SSF53474">
    <property type="entry name" value="alpha/beta-Hydrolases"/>
    <property type="match status" value="1"/>
</dbReference>
<feature type="domain" description="BD-FAE-like" evidence="2">
    <location>
        <begin position="5"/>
        <end position="183"/>
    </location>
</feature>
<dbReference type="PANTHER" id="PTHR48081:SF6">
    <property type="entry name" value="PEPTIDASE S9 PROLYL OLIGOPEPTIDASE CATALYTIC DOMAIN-CONTAINING PROTEIN"/>
    <property type="match status" value="1"/>
</dbReference>
<dbReference type="Proteomes" id="UP001501692">
    <property type="component" value="Unassembled WGS sequence"/>
</dbReference>
<dbReference type="Gene3D" id="3.40.50.1820">
    <property type="entry name" value="alpha/beta hydrolase"/>
    <property type="match status" value="1"/>
</dbReference>
<dbReference type="InterPro" id="IPR050300">
    <property type="entry name" value="GDXG_lipolytic_enzyme"/>
</dbReference>
<reference evidence="4" key="1">
    <citation type="journal article" date="2019" name="Int. J. Syst. Evol. Microbiol.">
        <title>The Global Catalogue of Microorganisms (GCM) 10K type strain sequencing project: providing services to taxonomists for standard genome sequencing and annotation.</title>
        <authorList>
            <consortium name="The Broad Institute Genomics Platform"/>
            <consortium name="The Broad Institute Genome Sequencing Center for Infectious Disease"/>
            <person name="Wu L."/>
            <person name="Ma J."/>
        </authorList>
    </citation>
    <scope>NUCLEOTIDE SEQUENCE [LARGE SCALE GENOMIC DNA]</scope>
    <source>
        <strain evidence="4">JCM 18287</strain>
    </source>
</reference>
<evidence type="ECO:0000313" key="3">
    <source>
        <dbReference type="EMBL" id="GAA4957985.1"/>
    </source>
</evidence>
<dbReference type="InterPro" id="IPR029058">
    <property type="entry name" value="AB_hydrolase_fold"/>
</dbReference>
<proteinExistence type="predicted"/>
<dbReference type="InterPro" id="IPR049492">
    <property type="entry name" value="BD-FAE-like_dom"/>
</dbReference>
<accession>A0ABP9H5Y1</accession>
<gene>
    <name evidence="3" type="ORF">GCM10023315_01790</name>
</gene>